<dbReference type="CDD" id="cd16371">
    <property type="entry name" value="DMSOR_beta_like"/>
    <property type="match status" value="1"/>
</dbReference>
<comment type="caution">
    <text evidence="9">The sequence shown here is derived from an EMBL/GenBank/DDBJ whole genome shotgun (WGS) entry which is preliminary data.</text>
</comment>
<evidence type="ECO:0000256" key="3">
    <source>
        <dbReference type="ARBA" id="ARBA00022723"/>
    </source>
</evidence>
<evidence type="ECO:0000256" key="6">
    <source>
        <dbReference type="ARBA" id="ARBA00023004"/>
    </source>
</evidence>
<evidence type="ECO:0000256" key="2">
    <source>
        <dbReference type="ARBA" id="ARBA00022485"/>
    </source>
</evidence>
<evidence type="ECO:0000256" key="5">
    <source>
        <dbReference type="ARBA" id="ARBA00022982"/>
    </source>
</evidence>
<dbReference type="Gene3D" id="3.30.70.20">
    <property type="match status" value="2"/>
</dbReference>
<keyword evidence="4" id="KW-0677">Repeat</keyword>
<reference evidence="9" key="1">
    <citation type="journal article" date="2015" name="Nature">
        <title>Complex archaea that bridge the gap between prokaryotes and eukaryotes.</title>
        <authorList>
            <person name="Spang A."/>
            <person name="Saw J.H."/>
            <person name="Jorgensen S.L."/>
            <person name="Zaremba-Niedzwiedzka K."/>
            <person name="Martijn J."/>
            <person name="Lind A.E."/>
            <person name="van Eijk R."/>
            <person name="Schleper C."/>
            <person name="Guy L."/>
            <person name="Ettema T.J."/>
        </authorList>
    </citation>
    <scope>NUCLEOTIDE SEQUENCE</scope>
</reference>
<dbReference type="SUPFAM" id="SSF54862">
    <property type="entry name" value="4Fe-4S ferredoxins"/>
    <property type="match status" value="1"/>
</dbReference>
<dbReference type="PANTHER" id="PTHR43177">
    <property type="entry name" value="PROTEIN NRFC"/>
    <property type="match status" value="1"/>
</dbReference>
<dbReference type="EMBL" id="LAZR01000419">
    <property type="protein sequence ID" value="KKN69760.1"/>
    <property type="molecule type" value="Genomic_DNA"/>
</dbReference>
<keyword evidence="5" id="KW-0249">Electron transport</keyword>
<organism evidence="9">
    <name type="scientific">marine sediment metagenome</name>
    <dbReference type="NCBI Taxonomy" id="412755"/>
    <lineage>
        <taxon>unclassified sequences</taxon>
        <taxon>metagenomes</taxon>
        <taxon>ecological metagenomes</taxon>
    </lineage>
</organism>
<dbReference type="PANTHER" id="PTHR43177:SF5">
    <property type="entry name" value="ANAEROBIC DIMETHYL SULFOXIDE REDUCTASE CHAIN B-RELATED"/>
    <property type="match status" value="1"/>
</dbReference>
<name>A0A0F9SLB4_9ZZZZ</name>
<evidence type="ECO:0000313" key="9">
    <source>
        <dbReference type="EMBL" id="KKN69760.1"/>
    </source>
</evidence>
<dbReference type="GO" id="GO:0046872">
    <property type="term" value="F:metal ion binding"/>
    <property type="evidence" value="ECO:0007669"/>
    <property type="project" value="UniProtKB-KW"/>
</dbReference>
<dbReference type="AlphaFoldDB" id="A0A0F9SLB4"/>
<feature type="domain" description="4Fe-4S ferredoxin-type" evidence="8">
    <location>
        <begin position="50"/>
        <end position="81"/>
    </location>
</feature>
<feature type="domain" description="4Fe-4S ferredoxin-type" evidence="8">
    <location>
        <begin position="83"/>
        <end position="116"/>
    </location>
</feature>
<dbReference type="PROSITE" id="PS51379">
    <property type="entry name" value="4FE4S_FER_2"/>
    <property type="match status" value="3"/>
</dbReference>
<keyword evidence="2" id="KW-0004">4Fe-4S</keyword>
<accession>A0A0F9SLB4</accession>
<keyword evidence="7" id="KW-0411">Iron-sulfur</keyword>
<evidence type="ECO:0000259" key="8">
    <source>
        <dbReference type="PROSITE" id="PS51379"/>
    </source>
</evidence>
<protein>
    <recommendedName>
        <fullName evidence="8">4Fe-4S ferredoxin-type domain-containing protein</fullName>
    </recommendedName>
</protein>
<feature type="domain" description="4Fe-4S ferredoxin-type" evidence="8">
    <location>
        <begin position="4"/>
        <end position="32"/>
    </location>
</feature>
<dbReference type="Pfam" id="PF13247">
    <property type="entry name" value="Fer4_11"/>
    <property type="match status" value="1"/>
</dbReference>
<proteinExistence type="predicted"/>
<keyword evidence="6" id="KW-0408">Iron</keyword>
<evidence type="ECO:0000256" key="4">
    <source>
        <dbReference type="ARBA" id="ARBA00022737"/>
    </source>
</evidence>
<keyword evidence="3" id="KW-0479">Metal-binding</keyword>
<dbReference type="InterPro" id="IPR050954">
    <property type="entry name" value="ET_IronSulfur_Cluster-Binding"/>
</dbReference>
<dbReference type="InterPro" id="IPR017896">
    <property type="entry name" value="4Fe4S_Fe-S-bd"/>
</dbReference>
<evidence type="ECO:0000256" key="1">
    <source>
        <dbReference type="ARBA" id="ARBA00022448"/>
    </source>
</evidence>
<dbReference type="GO" id="GO:0051539">
    <property type="term" value="F:4 iron, 4 sulfur cluster binding"/>
    <property type="evidence" value="ECO:0007669"/>
    <property type="project" value="UniProtKB-KW"/>
</dbReference>
<keyword evidence="1" id="KW-0813">Transport</keyword>
<sequence>MTQYGFYIDQTRCIGCYTCAVACKDWHDIEAGSANWMRIKEIEKGKFPDLYLAFLPSSCFHCGEPACLKACPVDAIIKRESDGIVVVNRELCIGKTKCGSKCLNVCPWDAPQFGAEENAKMEKCNLCVDRVEDGKQTICVEACPVYALDVGPFEEIKRRYQTNNEAEGFKSSDKIKPSVVFKPKK</sequence>
<gene>
    <name evidence="9" type="ORF">LCGC14_0437890</name>
</gene>
<evidence type="ECO:0000256" key="7">
    <source>
        <dbReference type="ARBA" id="ARBA00023014"/>
    </source>
</evidence>